<feature type="domain" description="Thiolase N-terminal" evidence="8">
    <location>
        <begin position="9"/>
        <end position="271"/>
    </location>
</feature>
<feature type="active site" description="Proton acceptor" evidence="6">
    <location>
        <position position="388"/>
    </location>
</feature>
<evidence type="ECO:0000313" key="11">
    <source>
        <dbReference type="Proteomes" id="UP000490980"/>
    </source>
</evidence>
<reference evidence="10 11" key="1">
    <citation type="submission" date="2020-03" db="EMBL/GenBank/DDBJ databases">
        <authorList>
            <person name="Lai Q."/>
        </authorList>
    </citation>
    <scope>NUCLEOTIDE SEQUENCE [LARGE SCALE GENOMIC DNA]</scope>
    <source>
        <strain evidence="10 11">CCUG 25036</strain>
    </source>
</reference>
<dbReference type="RefSeq" id="WP_166946772.1">
    <property type="nucleotide sequence ID" value="NZ_JAARLZ010000002.1"/>
</dbReference>
<dbReference type="Pfam" id="PF02803">
    <property type="entry name" value="Thiolase_C"/>
    <property type="match status" value="1"/>
</dbReference>
<dbReference type="NCBIfam" id="NF006553">
    <property type="entry name" value="PRK09052.1"/>
    <property type="match status" value="1"/>
</dbReference>
<dbReference type="GO" id="GO:0010124">
    <property type="term" value="P:phenylacetate catabolic process"/>
    <property type="evidence" value="ECO:0007669"/>
    <property type="project" value="TreeGrafter"/>
</dbReference>
<dbReference type="PIRSF" id="PIRSF000429">
    <property type="entry name" value="Ac-CoA_Ac_transf"/>
    <property type="match status" value="1"/>
</dbReference>
<dbReference type="AlphaFoldDB" id="A0A7X5U871"/>
<evidence type="ECO:0000256" key="4">
    <source>
        <dbReference type="ARBA" id="ARBA00023315"/>
    </source>
</evidence>
<feature type="active site" description="Proton acceptor" evidence="6">
    <location>
        <position position="358"/>
    </location>
</feature>
<dbReference type="SUPFAM" id="SSF53901">
    <property type="entry name" value="Thiolase-like"/>
    <property type="match status" value="2"/>
</dbReference>
<evidence type="ECO:0000256" key="7">
    <source>
        <dbReference type="RuleBase" id="RU003557"/>
    </source>
</evidence>
<dbReference type="InterPro" id="IPR020617">
    <property type="entry name" value="Thiolase_C"/>
</dbReference>
<dbReference type="EC" id="2.3.1.16" evidence="5"/>
<feature type="active site" description="Acyl-thioester intermediate" evidence="6">
    <location>
        <position position="95"/>
    </location>
</feature>
<dbReference type="FunFam" id="3.40.47.10:FF:000010">
    <property type="entry name" value="Acetyl-CoA acetyltransferase (Thiolase)"/>
    <property type="match status" value="1"/>
</dbReference>
<dbReference type="InterPro" id="IPR002155">
    <property type="entry name" value="Thiolase"/>
</dbReference>
<proteinExistence type="inferred from homology"/>
<protein>
    <recommendedName>
        <fullName evidence="5">acetyl-CoA C-acyltransferase</fullName>
        <ecNumber evidence="5">2.3.1.16</ecNumber>
    </recommendedName>
</protein>
<keyword evidence="11" id="KW-1185">Reference proteome</keyword>
<dbReference type="GO" id="GO:0005737">
    <property type="term" value="C:cytoplasm"/>
    <property type="evidence" value="ECO:0007669"/>
    <property type="project" value="UniProtKB-ARBA"/>
</dbReference>
<dbReference type="InterPro" id="IPR016039">
    <property type="entry name" value="Thiolase-like"/>
</dbReference>
<dbReference type="PANTHER" id="PTHR43853">
    <property type="entry name" value="3-KETOACYL-COA THIOLASE, PEROXISOMAL"/>
    <property type="match status" value="1"/>
</dbReference>
<evidence type="ECO:0000256" key="2">
    <source>
        <dbReference type="ARBA" id="ARBA00010982"/>
    </source>
</evidence>
<evidence type="ECO:0000256" key="5">
    <source>
        <dbReference type="ARBA" id="ARBA00024073"/>
    </source>
</evidence>
<evidence type="ECO:0000256" key="1">
    <source>
        <dbReference type="ARBA" id="ARBA00005189"/>
    </source>
</evidence>
<organism evidence="10 11">
    <name type="scientific">Luteibacter anthropi</name>
    <dbReference type="NCBI Taxonomy" id="564369"/>
    <lineage>
        <taxon>Bacteria</taxon>
        <taxon>Pseudomonadati</taxon>
        <taxon>Pseudomonadota</taxon>
        <taxon>Gammaproteobacteria</taxon>
        <taxon>Lysobacterales</taxon>
        <taxon>Rhodanobacteraceae</taxon>
        <taxon>Luteibacter</taxon>
    </lineage>
</organism>
<dbReference type="CDD" id="cd00751">
    <property type="entry name" value="thiolase"/>
    <property type="match status" value="1"/>
</dbReference>
<dbReference type="Proteomes" id="UP000490980">
    <property type="component" value="Unassembled WGS sequence"/>
</dbReference>
<dbReference type="InterPro" id="IPR020613">
    <property type="entry name" value="Thiolase_CS"/>
</dbReference>
<evidence type="ECO:0000259" key="9">
    <source>
        <dbReference type="Pfam" id="PF02803"/>
    </source>
</evidence>
<dbReference type="Gene3D" id="3.40.47.10">
    <property type="match status" value="1"/>
</dbReference>
<feature type="domain" description="Thiolase C-terminal" evidence="9">
    <location>
        <begin position="279"/>
        <end position="400"/>
    </location>
</feature>
<dbReference type="GO" id="GO:0003988">
    <property type="term" value="F:acetyl-CoA C-acyltransferase activity"/>
    <property type="evidence" value="ECO:0007669"/>
    <property type="project" value="UniProtKB-EC"/>
</dbReference>
<sequence>MSKQVQDAYIVAATRTPVGKAPRGVFRNTRPDDLLAHVIRAVMEQAPGIDPAMIGDAIIGCAMPEAEQGMNVARIGVLLAGLPEQVPGVTINRFCSSGVQAIAMAADRIRLGEADLMLAGGTETMSMVPMMGYKVAMNPAIFENDENRAIAFGMGITAEKVAERWKVSREDQDAFALQSHQRALAAIQAGEFKDEITPFQLDDRYPDLKNRTVKEDRRIISIDEGPRADTSLEVLGKLRPVFRNGQFGGSVTAGNSSQMSDGAGALLLASEKAIKDYGLTPIARFVGFSVAGVAPDIMGIGPKEAIPKALKQTGIRQDQLDWIELNEAFAAQALAVIRDLGLDPSKVNPLGGAIALGHPLGATGAIRAATLIHGLRRRKQKYGMVTMCIGTGMGAAGVFEAL</sequence>
<evidence type="ECO:0000313" key="10">
    <source>
        <dbReference type="EMBL" id="NII05683.1"/>
    </source>
</evidence>
<dbReference type="InterPro" id="IPR020610">
    <property type="entry name" value="Thiolase_AS"/>
</dbReference>
<dbReference type="InterPro" id="IPR020616">
    <property type="entry name" value="Thiolase_N"/>
</dbReference>
<accession>A0A7X5U871</accession>
<comment type="similarity">
    <text evidence="2 7">Belongs to the thiolase-like superfamily. Thiolase family.</text>
</comment>
<comment type="pathway">
    <text evidence="1">Lipid metabolism.</text>
</comment>
<dbReference type="GO" id="GO:0006635">
    <property type="term" value="P:fatty acid beta-oxidation"/>
    <property type="evidence" value="ECO:0007669"/>
    <property type="project" value="TreeGrafter"/>
</dbReference>
<keyword evidence="3 7" id="KW-0808">Transferase</keyword>
<dbReference type="InterPro" id="IPR050215">
    <property type="entry name" value="Thiolase-like_sf_Thiolase"/>
</dbReference>
<keyword evidence="4 7" id="KW-0012">Acyltransferase</keyword>
<dbReference type="NCBIfam" id="TIGR01930">
    <property type="entry name" value="AcCoA-C-Actrans"/>
    <property type="match status" value="1"/>
</dbReference>
<comment type="caution">
    <text evidence="10">The sequence shown here is derived from an EMBL/GenBank/DDBJ whole genome shotgun (WGS) entry which is preliminary data.</text>
</comment>
<dbReference type="PANTHER" id="PTHR43853:SF21">
    <property type="entry name" value="STEROID 3-KETOACYL-COA THIOLASE"/>
    <property type="match status" value="1"/>
</dbReference>
<name>A0A7X5U871_9GAMM</name>
<evidence type="ECO:0000256" key="3">
    <source>
        <dbReference type="ARBA" id="ARBA00022679"/>
    </source>
</evidence>
<dbReference type="InterPro" id="IPR020615">
    <property type="entry name" value="Thiolase_acyl_enz_int_AS"/>
</dbReference>
<evidence type="ECO:0000256" key="6">
    <source>
        <dbReference type="PIRSR" id="PIRSR000429-1"/>
    </source>
</evidence>
<dbReference type="PROSITE" id="PS00099">
    <property type="entry name" value="THIOLASE_3"/>
    <property type="match status" value="1"/>
</dbReference>
<evidence type="ECO:0000259" key="8">
    <source>
        <dbReference type="Pfam" id="PF00108"/>
    </source>
</evidence>
<dbReference type="PROSITE" id="PS00098">
    <property type="entry name" value="THIOLASE_1"/>
    <property type="match status" value="1"/>
</dbReference>
<gene>
    <name evidence="10" type="ORF">HBF25_04670</name>
</gene>
<dbReference type="Pfam" id="PF00108">
    <property type="entry name" value="Thiolase_N"/>
    <property type="match status" value="1"/>
</dbReference>
<dbReference type="EMBL" id="JAARLZ010000002">
    <property type="protein sequence ID" value="NII05683.1"/>
    <property type="molecule type" value="Genomic_DNA"/>
</dbReference>
<dbReference type="PROSITE" id="PS00737">
    <property type="entry name" value="THIOLASE_2"/>
    <property type="match status" value="1"/>
</dbReference>